<dbReference type="STRING" id="619805.SAMN05660477_02646"/>
<gene>
    <name evidence="2" type="ORF">SAMN05660477_02646</name>
</gene>
<dbReference type="InterPro" id="IPR012338">
    <property type="entry name" value="Beta-lactam/transpept-like"/>
</dbReference>
<evidence type="ECO:0000313" key="3">
    <source>
        <dbReference type="Proteomes" id="UP000191112"/>
    </source>
</evidence>
<dbReference type="InterPro" id="IPR050491">
    <property type="entry name" value="AmpC-like"/>
</dbReference>
<feature type="domain" description="Beta-lactamase-related" evidence="1">
    <location>
        <begin position="49"/>
        <end position="327"/>
    </location>
</feature>
<protein>
    <submittedName>
        <fullName evidence="2">CubicO group peptidase, beta-lactamase class C family</fullName>
    </submittedName>
</protein>
<name>A0A1T5G8A1_9FLAO</name>
<dbReference type="InterPro" id="IPR001466">
    <property type="entry name" value="Beta-lactam-related"/>
</dbReference>
<dbReference type="SUPFAM" id="SSF56601">
    <property type="entry name" value="beta-lactamase/transpeptidase-like"/>
    <property type="match status" value="1"/>
</dbReference>
<dbReference type="AlphaFoldDB" id="A0A1T5G8A1"/>
<proteinExistence type="predicted"/>
<dbReference type="EMBL" id="FUYZ01000010">
    <property type="protein sequence ID" value="SKC04615.1"/>
    <property type="molecule type" value="Genomic_DNA"/>
</dbReference>
<dbReference type="Proteomes" id="UP000191112">
    <property type="component" value="Unassembled WGS sequence"/>
</dbReference>
<dbReference type="OrthoDB" id="9793489at2"/>
<evidence type="ECO:0000259" key="1">
    <source>
        <dbReference type="Pfam" id="PF00144"/>
    </source>
</evidence>
<organism evidence="2 3">
    <name type="scientific">Soonwooa buanensis</name>
    <dbReference type="NCBI Taxonomy" id="619805"/>
    <lineage>
        <taxon>Bacteria</taxon>
        <taxon>Pseudomonadati</taxon>
        <taxon>Bacteroidota</taxon>
        <taxon>Flavobacteriia</taxon>
        <taxon>Flavobacteriales</taxon>
        <taxon>Weeksellaceae</taxon>
        <taxon>Chryseobacterium group</taxon>
        <taxon>Soonwooa</taxon>
    </lineage>
</organism>
<keyword evidence="3" id="KW-1185">Reference proteome</keyword>
<reference evidence="2 3" key="1">
    <citation type="submission" date="2017-02" db="EMBL/GenBank/DDBJ databases">
        <authorList>
            <person name="Peterson S.W."/>
        </authorList>
    </citation>
    <scope>NUCLEOTIDE SEQUENCE [LARGE SCALE GENOMIC DNA]</scope>
    <source>
        <strain evidence="2 3">DSM 22323</strain>
    </source>
</reference>
<dbReference type="PANTHER" id="PTHR46825">
    <property type="entry name" value="D-ALANYL-D-ALANINE-CARBOXYPEPTIDASE/ENDOPEPTIDASE AMPH"/>
    <property type="match status" value="1"/>
</dbReference>
<sequence length="351" mass="39801">MLATQSRLSLIIVFSILSLQYSAQQFSSIYSKIDSVMHQDSPIKFNGNILITKGKQNLYQSSFGVQNFNTKTALKNTNRFEVMSITKQLTAVMMLKAVEDSKLNLEDSISKYLPDLKMAWKDSVKVYQLLNHTHGIVKLDQKLAYPAGSEFRYGNLSFALAGQILEQIYKKPYAEQATTFLKSLGFKNPEIFTNNSGLSNVKGHLINNEKIEVLEKSGIRPDFAAADGWLASTSELSFWNQLLYSGKILKNKSLQEFLKGKALSQHDVFGKEKQPYGYGIRVVNEQNIKYYGHTGLGDGFSALNIYIPKYDLSLVILENQMPENSDYYYNIETKIKNLLIDFLSKNPNPKF</sequence>
<dbReference type="RefSeq" id="WP_079667832.1">
    <property type="nucleotide sequence ID" value="NZ_FUYZ01000010.1"/>
</dbReference>
<dbReference type="PANTHER" id="PTHR46825:SF9">
    <property type="entry name" value="BETA-LACTAMASE-RELATED DOMAIN-CONTAINING PROTEIN"/>
    <property type="match status" value="1"/>
</dbReference>
<evidence type="ECO:0000313" key="2">
    <source>
        <dbReference type="EMBL" id="SKC04615.1"/>
    </source>
</evidence>
<dbReference type="Gene3D" id="3.40.710.10">
    <property type="entry name" value="DD-peptidase/beta-lactamase superfamily"/>
    <property type="match status" value="1"/>
</dbReference>
<accession>A0A1T5G8A1</accession>
<dbReference type="Pfam" id="PF00144">
    <property type="entry name" value="Beta-lactamase"/>
    <property type="match status" value="1"/>
</dbReference>